<dbReference type="RefSeq" id="WP_285574326.1">
    <property type="nucleotide sequence ID" value="NZ_BSTK01000005.1"/>
</dbReference>
<reference evidence="2" key="1">
    <citation type="submission" date="2023-03" db="EMBL/GenBank/DDBJ databases">
        <title>Actinoallomurus iriomotensis NBRC 103684.</title>
        <authorList>
            <person name="Ichikawa N."/>
            <person name="Sato H."/>
            <person name="Tonouchi N."/>
        </authorList>
    </citation>
    <scope>NUCLEOTIDE SEQUENCE</scope>
    <source>
        <strain evidence="2">NBRC 103684</strain>
    </source>
</reference>
<dbReference type="Proteomes" id="UP001165074">
    <property type="component" value="Unassembled WGS sequence"/>
</dbReference>
<proteinExistence type="predicted"/>
<dbReference type="AlphaFoldDB" id="A0A9W6S3H2"/>
<sequence>MNRDRRPIRLPRTDSVPVLRTDFTDLAGWARLLQALKMPIAYEEGSQDVHDYDRAISYVTPFDEEEYQGLLPATVLAAAPDTGHDLPYDHLYLPDAETFASDDLPLLGIDIHVNDAGDESWPREEPFRVPALHVTNVEVNDSLGNLSFIEFHGSDWAGFEMYVAGPGTAMYEEFRRMDQEDERD</sequence>
<evidence type="ECO:0000259" key="1">
    <source>
        <dbReference type="Pfam" id="PF21962"/>
    </source>
</evidence>
<dbReference type="InterPro" id="IPR053832">
    <property type="entry name" value="DUF6924"/>
</dbReference>
<comment type="caution">
    <text evidence="2">The sequence shown here is derived from an EMBL/GenBank/DDBJ whole genome shotgun (WGS) entry which is preliminary data.</text>
</comment>
<dbReference type="EMBL" id="BSTK01000005">
    <property type="protein sequence ID" value="GLY86399.1"/>
    <property type="molecule type" value="Genomic_DNA"/>
</dbReference>
<name>A0A9W6S3H2_9ACTN</name>
<feature type="domain" description="DUF6924" evidence="1">
    <location>
        <begin position="16"/>
        <end position="153"/>
    </location>
</feature>
<protein>
    <recommendedName>
        <fullName evidence="1">DUF6924 domain-containing protein</fullName>
    </recommendedName>
</protein>
<keyword evidence="3" id="KW-1185">Reference proteome</keyword>
<accession>A0A9W6S3H2</accession>
<dbReference type="Pfam" id="PF21962">
    <property type="entry name" value="DUF6924"/>
    <property type="match status" value="1"/>
</dbReference>
<evidence type="ECO:0000313" key="3">
    <source>
        <dbReference type="Proteomes" id="UP001165074"/>
    </source>
</evidence>
<organism evidence="2 3">
    <name type="scientific">Actinoallomurus iriomotensis</name>
    <dbReference type="NCBI Taxonomy" id="478107"/>
    <lineage>
        <taxon>Bacteria</taxon>
        <taxon>Bacillati</taxon>
        <taxon>Actinomycetota</taxon>
        <taxon>Actinomycetes</taxon>
        <taxon>Streptosporangiales</taxon>
        <taxon>Thermomonosporaceae</taxon>
        <taxon>Actinoallomurus</taxon>
    </lineage>
</organism>
<gene>
    <name evidence="2" type="ORF">Airi02_043280</name>
</gene>
<evidence type="ECO:0000313" key="2">
    <source>
        <dbReference type="EMBL" id="GLY86399.1"/>
    </source>
</evidence>